<dbReference type="PANTHER" id="PTHR37297">
    <property type="entry name" value="PROTEIN NRDI"/>
    <property type="match status" value="1"/>
</dbReference>
<dbReference type="EMBL" id="JAPMKU010000006">
    <property type="protein sequence ID" value="MCX7469306.1"/>
    <property type="molecule type" value="Genomic_DNA"/>
</dbReference>
<dbReference type="GO" id="GO:0010181">
    <property type="term" value="F:FMN binding"/>
    <property type="evidence" value="ECO:0007669"/>
    <property type="project" value="InterPro"/>
</dbReference>
<comment type="similarity">
    <text evidence="2 4">Belongs to the NrdI family.</text>
</comment>
<sequence>MLVVYFSSVTENTHRFVGRLGLPSARIPLRRTDPPLIVDEPYVLICPTYGGGASVAGHESRPVPSQVIRFLNNPHNRGLIRAVVAGGNTNFGADYARAGDVIAEKCGVPFVYRFELMGTPEDVAILRHGLEAHGPELGLVPDAGVTRDTVQEATPAG</sequence>
<evidence type="ECO:0000313" key="6">
    <source>
        <dbReference type="Proteomes" id="UP001071478"/>
    </source>
</evidence>
<gene>
    <name evidence="4 5" type="primary">nrdI</name>
    <name evidence="5" type="ORF">OS129_10550</name>
</gene>
<evidence type="ECO:0000256" key="4">
    <source>
        <dbReference type="HAMAP-Rule" id="MF_00128"/>
    </source>
</evidence>
<comment type="function">
    <text evidence="1 4">Probably involved in ribonucleotide reductase function.</text>
</comment>
<dbReference type="HAMAP" id="MF_00128">
    <property type="entry name" value="NrdI"/>
    <property type="match status" value="1"/>
</dbReference>
<dbReference type="Pfam" id="PF07972">
    <property type="entry name" value="Flavodoxin_NdrI"/>
    <property type="match status" value="1"/>
</dbReference>
<dbReference type="SUPFAM" id="SSF52218">
    <property type="entry name" value="Flavoproteins"/>
    <property type="match status" value="1"/>
</dbReference>
<evidence type="ECO:0000256" key="3">
    <source>
        <dbReference type="ARBA" id="ARBA00020129"/>
    </source>
</evidence>
<name>A0A9Q4CAH3_9CORY</name>
<evidence type="ECO:0000256" key="2">
    <source>
        <dbReference type="ARBA" id="ARBA00009942"/>
    </source>
</evidence>
<reference evidence="5" key="1">
    <citation type="submission" date="2022-11" db="EMBL/GenBank/DDBJ databases">
        <title>Corynebacterium sp. isolated from Penguins.</title>
        <authorList>
            <person name="Sedlar K."/>
            <person name="Svec P."/>
        </authorList>
    </citation>
    <scope>NUCLEOTIDE SEQUENCE</scope>
    <source>
        <strain evidence="5">P7374</strain>
    </source>
</reference>
<dbReference type="AlphaFoldDB" id="A0A9Q4CAH3"/>
<organism evidence="5 6">
    <name type="scientific">Corynebacterium pygosceleis</name>
    <dbReference type="NCBI Taxonomy" id="2800406"/>
    <lineage>
        <taxon>Bacteria</taxon>
        <taxon>Bacillati</taxon>
        <taxon>Actinomycetota</taxon>
        <taxon>Actinomycetes</taxon>
        <taxon>Mycobacteriales</taxon>
        <taxon>Corynebacteriaceae</taxon>
        <taxon>Corynebacterium</taxon>
    </lineage>
</organism>
<accession>A0A9Q4CAH3</accession>
<evidence type="ECO:0000313" key="5">
    <source>
        <dbReference type="EMBL" id="MCX7469306.1"/>
    </source>
</evidence>
<dbReference type="InterPro" id="IPR029039">
    <property type="entry name" value="Flavoprotein-like_sf"/>
</dbReference>
<dbReference type="NCBIfam" id="TIGR00333">
    <property type="entry name" value="nrdI"/>
    <property type="match status" value="1"/>
</dbReference>
<dbReference type="PIRSF" id="PIRSF005087">
    <property type="entry name" value="NrdI"/>
    <property type="match status" value="1"/>
</dbReference>
<dbReference type="PANTHER" id="PTHR37297:SF1">
    <property type="entry name" value="PROTEIN NRDI"/>
    <property type="match status" value="1"/>
</dbReference>
<dbReference type="RefSeq" id="WP_200250262.1">
    <property type="nucleotide sequence ID" value="NZ_JAENIQ020000006.1"/>
</dbReference>
<evidence type="ECO:0000256" key="1">
    <source>
        <dbReference type="ARBA" id="ARBA00003999"/>
    </source>
</evidence>
<protein>
    <recommendedName>
        <fullName evidence="3 4">Protein NrdI</fullName>
    </recommendedName>
</protein>
<dbReference type="InterPro" id="IPR020852">
    <property type="entry name" value="RNR_Ib_NrdI_bac"/>
</dbReference>
<dbReference type="InterPro" id="IPR004465">
    <property type="entry name" value="RNR_NrdI"/>
</dbReference>
<dbReference type="Gene3D" id="3.40.50.360">
    <property type="match status" value="1"/>
</dbReference>
<comment type="caution">
    <text evidence="5">The sequence shown here is derived from an EMBL/GenBank/DDBJ whole genome shotgun (WGS) entry which is preliminary data.</text>
</comment>
<dbReference type="Proteomes" id="UP001071478">
    <property type="component" value="Unassembled WGS sequence"/>
</dbReference>
<proteinExistence type="inferred from homology"/>